<accession>A0ABM9EDR1</accession>
<dbReference type="RefSeq" id="WP_254027931.1">
    <property type="nucleotide sequence ID" value="NZ_CAKXZS010000064.1"/>
</dbReference>
<name>A0ABM9EDR1_9HYPH</name>
<proteinExistence type="predicted"/>
<sequence>MDANFKGAARRLDDLDLPKLGARIGVGEDEIHAFLDVEPAGMASTPRAGRSSCSSHMFFIAIWRARRGQRR</sequence>
<evidence type="ECO:0008006" key="3">
    <source>
        <dbReference type="Google" id="ProtNLM"/>
    </source>
</evidence>
<dbReference type="EMBL" id="CAKXZS010000064">
    <property type="protein sequence ID" value="CAH2407467.1"/>
    <property type="molecule type" value="Genomic_DNA"/>
</dbReference>
<organism evidence="1 2">
    <name type="scientific">Mesorhizobium ventifaucium</name>
    <dbReference type="NCBI Taxonomy" id="666020"/>
    <lineage>
        <taxon>Bacteria</taxon>
        <taxon>Pseudomonadati</taxon>
        <taxon>Pseudomonadota</taxon>
        <taxon>Alphaproteobacteria</taxon>
        <taxon>Hyphomicrobiales</taxon>
        <taxon>Phyllobacteriaceae</taxon>
        <taxon>Mesorhizobium</taxon>
    </lineage>
</organism>
<comment type="caution">
    <text evidence="1">The sequence shown here is derived from an EMBL/GenBank/DDBJ whole genome shotgun (WGS) entry which is preliminary data.</text>
</comment>
<protein>
    <recommendedName>
        <fullName evidence="3">DUF1127 domain-containing protein</fullName>
    </recommendedName>
</protein>
<keyword evidence="2" id="KW-1185">Reference proteome</keyword>
<gene>
    <name evidence="1" type="ORF">MES4922_670003</name>
</gene>
<reference evidence="1" key="1">
    <citation type="submission" date="2022-03" db="EMBL/GenBank/DDBJ databases">
        <authorList>
            <person name="Brunel B."/>
        </authorList>
    </citation>
    <scope>NUCLEOTIDE SEQUENCE</scope>
    <source>
        <strain evidence="1">STM4922sample</strain>
    </source>
</reference>
<dbReference type="Proteomes" id="UP001152604">
    <property type="component" value="Unassembled WGS sequence"/>
</dbReference>
<evidence type="ECO:0000313" key="1">
    <source>
        <dbReference type="EMBL" id="CAH2407467.1"/>
    </source>
</evidence>
<evidence type="ECO:0000313" key="2">
    <source>
        <dbReference type="Proteomes" id="UP001152604"/>
    </source>
</evidence>